<keyword evidence="4 10" id="KW-0812">Transmembrane</keyword>
<evidence type="ECO:0000256" key="10">
    <source>
        <dbReference type="SAM" id="Phobius"/>
    </source>
</evidence>
<feature type="transmembrane region" description="Helical" evidence="10">
    <location>
        <begin position="36"/>
        <end position="57"/>
    </location>
</feature>
<dbReference type="OrthoDB" id="2874149at2759"/>
<dbReference type="GO" id="GO:0000750">
    <property type="term" value="P:pheromone-dependent signal transduction involved in conjugation with cellular fusion"/>
    <property type="evidence" value="ECO:0007669"/>
    <property type="project" value="TreeGrafter"/>
</dbReference>
<dbReference type="GeneID" id="19177909"/>
<comment type="subcellular location">
    <subcellularLocation>
        <location evidence="1">Membrane</location>
        <topology evidence="1">Multi-pass membrane protein</topology>
    </subcellularLocation>
</comment>
<dbReference type="GO" id="GO:0004932">
    <property type="term" value="F:mating-type factor pheromone receptor activity"/>
    <property type="evidence" value="ECO:0007669"/>
    <property type="project" value="InterPro"/>
</dbReference>
<feature type="transmembrane region" description="Helical" evidence="10">
    <location>
        <begin position="211"/>
        <end position="234"/>
    </location>
</feature>
<organism evidence="12 13">
    <name type="scientific">Cladophialophora yegresii CBS 114405</name>
    <dbReference type="NCBI Taxonomy" id="1182544"/>
    <lineage>
        <taxon>Eukaryota</taxon>
        <taxon>Fungi</taxon>
        <taxon>Dikarya</taxon>
        <taxon>Ascomycota</taxon>
        <taxon>Pezizomycotina</taxon>
        <taxon>Eurotiomycetes</taxon>
        <taxon>Chaetothyriomycetidae</taxon>
        <taxon>Chaetothyriales</taxon>
        <taxon>Herpotrichiellaceae</taxon>
        <taxon>Cladophialophora</taxon>
    </lineage>
</organism>
<dbReference type="PANTHER" id="PTHR28097:SF1">
    <property type="entry name" value="PHEROMONE A FACTOR RECEPTOR"/>
    <property type="match status" value="1"/>
</dbReference>
<keyword evidence="9" id="KW-0807">Transducer</keyword>
<dbReference type="RefSeq" id="XP_007755524.1">
    <property type="nucleotide sequence ID" value="XM_007757334.1"/>
</dbReference>
<evidence type="ECO:0000256" key="9">
    <source>
        <dbReference type="ARBA" id="ARBA00023224"/>
    </source>
</evidence>
<evidence type="ECO:0000256" key="2">
    <source>
        <dbReference type="ARBA" id="ARBA00011085"/>
    </source>
</evidence>
<sequence length="364" mass="41011">MAWAATSLILAPLSLLAILAAIPPLVVQIRARNFPASVLIVGVTILNVQNFINTVIWHSPSTSSWWDGKILCDIEVKLYLGISQAMCGAIASIFRQICIILHPDHLAVAPSPRQRKITLVIELTLCILLPVYVMIGHYLTQRTRYWVRLSSGCISTFDVNYAAPFLTYLWPLVVSLIGSTYCLIAILRLKKHRKQMASVLSNTLGATTSRFYRLFALACTLLAIYCPLSIFSFVQDIRIPMHKYSWPDIHPPDWSERIMLGQDTRQSGQYITADCWAQVLTAYLAFLFFGLGQEATQMYKGWLTRTRSFLSKYAKSKCEAFTQPPHEFMSLEDGLNIGLPAARYTYEHPQATHPHHSNISELSG</sequence>
<evidence type="ECO:0000256" key="11">
    <source>
        <dbReference type="SAM" id="SignalP"/>
    </source>
</evidence>
<dbReference type="HOGENOM" id="CLU_027592_3_2_1"/>
<dbReference type="eggNOG" id="ENOG502S44N">
    <property type="taxonomic scope" value="Eukaryota"/>
</dbReference>
<protein>
    <recommendedName>
        <fullName evidence="14">Pheromone a factor receptor</fullName>
    </recommendedName>
</protein>
<feature type="transmembrane region" description="Helical" evidence="10">
    <location>
        <begin position="270"/>
        <end position="291"/>
    </location>
</feature>
<comment type="caution">
    <text evidence="12">The sequence shown here is derived from an EMBL/GenBank/DDBJ whole genome shotgun (WGS) entry which is preliminary data.</text>
</comment>
<evidence type="ECO:0000313" key="13">
    <source>
        <dbReference type="Proteomes" id="UP000019473"/>
    </source>
</evidence>
<reference evidence="12 13" key="1">
    <citation type="submission" date="2013-03" db="EMBL/GenBank/DDBJ databases">
        <title>The Genome Sequence of Cladophialophora yegresii CBS 114405.</title>
        <authorList>
            <consortium name="The Broad Institute Genomics Platform"/>
            <person name="Cuomo C."/>
            <person name="de Hoog S."/>
            <person name="Gorbushina A."/>
            <person name="Walker B."/>
            <person name="Young S.K."/>
            <person name="Zeng Q."/>
            <person name="Gargeya S."/>
            <person name="Fitzgerald M."/>
            <person name="Haas B."/>
            <person name="Abouelleil A."/>
            <person name="Allen A.W."/>
            <person name="Alvarado L."/>
            <person name="Arachchi H.M."/>
            <person name="Berlin A.M."/>
            <person name="Chapman S.B."/>
            <person name="Gainer-Dewar J."/>
            <person name="Goldberg J."/>
            <person name="Griggs A."/>
            <person name="Gujja S."/>
            <person name="Hansen M."/>
            <person name="Howarth C."/>
            <person name="Imamovic A."/>
            <person name="Ireland A."/>
            <person name="Larimer J."/>
            <person name="McCowan C."/>
            <person name="Murphy C."/>
            <person name="Pearson M."/>
            <person name="Poon T.W."/>
            <person name="Priest M."/>
            <person name="Roberts A."/>
            <person name="Saif S."/>
            <person name="Shea T."/>
            <person name="Sisk P."/>
            <person name="Sykes S."/>
            <person name="Wortman J."/>
            <person name="Nusbaum C."/>
            <person name="Birren B."/>
        </authorList>
    </citation>
    <scope>NUCLEOTIDE SEQUENCE [LARGE SCALE GENOMIC DNA]</scope>
    <source>
        <strain evidence="12 13">CBS 114405</strain>
    </source>
</reference>
<feature type="transmembrane region" description="Helical" evidence="10">
    <location>
        <begin position="117"/>
        <end position="138"/>
    </location>
</feature>
<dbReference type="PRINTS" id="PR00899">
    <property type="entry name" value="GPCRSTE3"/>
</dbReference>
<keyword evidence="3" id="KW-0589">Pheromone response</keyword>
<feature type="signal peptide" evidence="11">
    <location>
        <begin position="1"/>
        <end position="21"/>
    </location>
</feature>
<evidence type="ECO:0000313" key="12">
    <source>
        <dbReference type="EMBL" id="EXJ62870.1"/>
    </source>
</evidence>
<dbReference type="AlphaFoldDB" id="W9WD05"/>
<dbReference type="Pfam" id="PF02076">
    <property type="entry name" value="STE3"/>
    <property type="match status" value="1"/>
</dbReference>
<evidence type="ECO:0000256" key="5">
    <source>
        <dbReference type="ARBA" id="ARBA00022989"/>
    </source>
</evidence>
<keyword evidence="7 10" id="KW-0472">Membrane</keyword>
<evidence type="ECO:0000256" key="7">
    <source>
        <dbReference type="ARBA" id="ARBA00023136"/>
    </source>
</evidence>
<dbReference type="GO" id="GO:0005886">
    <property type="term" value="C:plasma membrane"/>
    <property type="evidence" value="ECO:0007669"/>
    <property type="project" value="TreeGrafter"/>
</dbReference>
<name>W9WD05_9EURO</name>
<evidence type="ECO:0000256" key="1">
    <source>
        <dbReference type="ARBA" id="ARBA00004141"/>
    </source>
</evidence>
<dbReference type="Proteomes" id="UP000019473">
    <property type="component" value="Unassembled WGS sequence"/>
</dbReference>
<proteinExistence type="inferred from homology"/>
<evidence type="ECO:0000256" key="3">
    <source>
        <dbReference type="ARBA" id="ARBA00022507"/>
    </source>
</evidence>
<evidence type="ECO:0000256" key="4">
    <source>
        <dbReference type="ARBA" id="ARBA00022692"/>
    </source>
</evidence>
<dbReference type="EMBL" id="AMGW01000002">
    <property type="protein sequence ID" value="EXJ62870.1"/>
    <property type="molecule type" value="Genomic_DNA"/>
</dbReference>
<keyword evidence="11" id="KW-0732">Signal</keyword>
<evidence type="ECO:0008006" key="14">
    <source>
        <dbReference type="Google" id="ProtNLM"/>
    </source>
</evidence>
<keyword evidence="13" id="KW-1185">Reference proteome</keyword>
<evidence type="ECO:0000256" key="6">
    <source>
        <dbReference type="ARBA" id="ARBA00023040"/>
    </source>
</evidence>
<dbReference type="InterPro" id="IPR001499">
    <property type="entry name" value="GPCR_STE3"/>
</dbReference>
<feature type="transmembrane region" description="Helical" evidence="10">
    <location>
        <begin position="78"/>
        <end position="97"/>
    </location>
</feature>
<keyword evidence="5 10" id="KW-1133">Transmembrane helix</keyword>
<dbReference type="CDD" id="cd14966">
    <property type="entry name" value="7tmD_STE3"/>
    <property type="match status" value="1"/>
</dbReference>
<gene>
    <name evidence="12" type="ORF">A1O7_03312</name>
</gene>
<feature type="transmembrane region" description="Helical" evidence="10">
    <location>
        <begin position="169"/>
        <end position="190"/>
    </location>
</feature>
<dbReference type="VEuPathDB" id="FungiDB:A1O7_03312"/>
<dbReference type="STRING" id="1182544.W9WD05"/>
<keyword evidence="6" id="KW-0297">G-protein coupled receptor</keyword>
<dbReference type="PANTHER" id="PTHR28097">
    <property type="entry name" value="PHEROMONE A FACTOR RECEPTOR"/>
    <property type="match status" value="1"/>
</dbReference>
<comment type="similarity">
    <text evidence="2">Belongs to the G-protein coupled receptor 4 family.</text>
</comment>
<accession>W9WD05</accession>
<keyword evidence="8" id="KW-0675">Receptor</keyword>
<feature type="chain" id="PRO_5004933516" description="Pheromone a factor receptor" evidence="11">
    <location>
        <begin position="22"/>
        <end position="364"/>
    </location>
</feature>
<evidence type="ECO:0000256" key="8">
    <source>
        <dbReference type="ARBA" id="ARBA00023170"/>
    </source>
</evidence>